<protein>
    <submittedName>
        <fullName evidence="1">Uncharacterized protein</fullName>
    </submittedName>
</protein>
<dbReference type="EMBL" id="LR797048">
    <property type="protein sequence ID" value="CAB4183798.1"/>
    <property type="molecule type" value="Genomic_DNA"/>
</dbReference>
<feature type="non-terminal residue" evidence="1">
    <location>
        <position position="58"/>
    </location>
</feature>
<gene>
    <name evidence="1" type="ORF">UFOVP1097_1</name>
</gene>
<proteinExistence type="predicted"/>
<evidence type="ECO:0000313" key="1">
    <source>
        <dbReference type="EMBL" id="CAB4183798.1"/>
    </source>
</evidence>
<accession>A0A6J5QS93</accession>
<sequence length="58" mass="6254">MTALPIAFRTNQSKYTFSGSAQLINAYAEQQGKDAKDPFAVLPAYGMTLERAVTDTPG</sequence>
<reference evidence="1" key="1">
    <citation type="submission" date="2020-05" db="EMBL/GenBank/DDBJ databases">
        <authorList>
            <person name="Chiriac C."/>
            <person name="Salcher M."/>
            <person name="Ghai R."/>
            <person name="Kavagutti S V."/>
        </authorList>
    </citation>
    <scope>NUCLEOTIDE SEQUENCE</scope>
</reference>
<organism evidence="1">
    <name type="scientific">uncultured Caudovirales phage</name>
    <dbReference type="NCBI Taxonomy" id="2100421"/>
    <lineage>
        <taxon>Viruses</taxon>
        <taxon>Duplodnaviria</taxon>
        <taxon>Heunggongvirae</taxon>
        <taxon>Uroviricota</taxon>
        <taxon>Caudoviricetes</taxon>
        <taxon>Peduoviridae</taxon>
        <taxon>Maltschvirus</taxon>
        <taxon>Maltschvirus maltsch</taxon>
    </lineage>
</organism>
<name>A0A6J5QS93_9CAUD</name>